<proteinExistence type="predicted"/>
<dbReference type="Proteomes" id="UP001190700">
    <property type="component" value="Unassembled WGS sequence"/>
</dbReference>
<name>A0AAE0L993_9CHLO</name>
<dbReference type="InterPro" id="IPR011047">
    <property type="entry name" value="Quinoprotein_ADH-like_sf"/>
</dbReference>
<reference evidence="2 3" key="1">
    <citation type="journal article" date="2015" name="Genome Biol. Evol.">
        <title>Comparative Genomics of a Bacterivorous Green Alga Reveals Evolutionary Causalities and Consequences of Phago-Mixotrophic Mode of Nutrition.</title>
        <authorList>
            <person name="Burns J.A."/>
            <person name="Paasch A."/>
            <person name="Narechania A."/>
            <person name="Kim E."/>
        </authorList>
    </citation>
    <scope>NUCLEOTIDE SEQUENCE [LARGE SCALE GENOMIC DNA]</scope>
    <source>
        <strain evidence="2 3">PLY_AMNH</strain>
    </source>
</reference>
<keyword evidence="1" id="KW-0853">WD repeat</keyword>
<dbReference type="PANTHER" id="PTHR32215:SF0">
    <property type="entry name" value="CILIA- AND FLAGELLA-ASSOCIATED PROTEIN 57"/>
    <property type="match status" value="1"/>
</dbReference>
<dbReference type="AlphaFoldDB" id="A0AAE0L993"/>
<evidence type="ECO:0000313" key="2">
    <source>
        <dbReference type="EMBL" id="KAK3276856.1"/>
    </source>
</evidence>
<dbReference type="PROSITE" id="PS50082">
    <property type="entry name" value="WD_REPEATS_2"/>
    <property type="match status" value="1"/>
</dbReference>
<evidence type="ECO:0000313" key="3">
    <source>
        <dbReference type="Proteomes" id="UP001190700"/>
    </source>
</evidence>
<comment type="caution">
    <text evidence="2">The sequence shown here is derived from an EMBL/GenBank/DDBJ whole genome shotgun (WGS) entry which is preliminary data.</text>
</comment>
<protein>
    <submittedName>
        <fullName evidence="2">Uncharacterized protein</fullName>
    </submittedName>
</protein>
<dbReference type="SMART" id="SM00320">
    <property type="entry name" value="WD40"/>
    <property type="match status" value="6"/>
</dbReference>
<dbReference type="InterPro" id="IPR052993">
    <property type="entry name" value="CFA-57"/>
</dbReference>
<dbReference type="InterPro" id="IPR015943">
    <property type="entry name" value="WD40/YVTN_repeat-like_dom_sf"/>
</dbReference>
<dbReference type="SUPFAM" id="SSF50998">
    <property type="entry name" value="Quinoprotein alcohol dehydrogenase-like"/>
    <property type="match status" value="1"/>
</dbReference>
<evidence type="ECO:0000256" key="1">
    <source>
        <dbReference type="PROSITE-ProRule" id="PRU00221"/>
    </source>
</evidence>
<dbReference type="Gene3D" id="2.130.10.10">
    <property type="entry name" value="YVTN repeat-like/Quinoprotein amine dehydrogenase"/>
    <property type="match status" value="2"/>
</dbReference>
<feature type="repeat" description="WD" evidence="1">
    <location>
        <begin position="456"/>
        <end position="497"/>
    </location>
</feature>
<keyword evidence="3" id="KW-1185">Reference proteome</keyword>
<dbReference type="InterPro" id="IPR001680">
    <property type="entry name" value="WD40_rpt"/>
</dbReference>
<dbReference type="PANTHER" id="PTHR32215">
    <property type="entry name" value="CILIA- AND FLAGELLA-ASSOCIATED PROTEIN 57"/>
    <property type="match status" value="1"/>
</dbReference>
<dbReference type="EMBL" id="LGRX02006353">
    <property type="protein sequence ID" value="KAK3276856.1"/>
    <property type="molecule type" value="Genomic_DNA"/>
</dbReference>
<sequence length="562" mass="62161">MSISTLIPRHVFGLKGDVRENIHYIDESTVLYPAGHNTVLYSTEQKIQKFIPGTVDTQGITAIAVSASRKFVAVAEKADKAIITIFDLHTLKRRKVLSSADTGSQEYVSIAFSPDGKIIAAQGGAPEWNLMLWIWEKSKVQSMAKSSNPQGNAIYQVSFNPQDSSILAVAGNQVIKLFRAAETSLKPLPAMLGKREPQNYQCHAWIPDEKDRIILGTDQGELLVVEGGEVRATLSSPAEGVGIEAILPYSKGFVVGGDGGLLSLYEKTEEKEYYKKSKTFTIENNIVKVKSLAISPSEEMLLCTLESNQIFLLGLSNSDILKSEEMNFELLSQSFHSQGVTGVDCCIRKPLVGTCSTDKTVRIWNHLDRNTELVKYFPEEAYSIAFHPSGLHILVGFADKLRLMNLLMDDIRAYKEFGIKACGECVFSHGGQYFAAVNGNTIQIYNWATCENIGNLRGHNGKVRSLFWSPDDTKLVSAGMDGAVYEWKLKDFKREKENVLKVLASPLVAFTFSSPSSPCGPSSPSPPSLLLTQLPNIWVWAWLSLNLRFRHGKSHALYLQAL</sequence>
<dbReference type="PROSITE" id="PS50294">
    <property type="entry name" value="WD_REPEATS_REGION"/>
    <property type="match status" value="1"/>
</dbReference>
<organism evidence="2 3">
    <name type="scientific">Cymbomonas tetramitiformis</name>
    <dbReference type="NCBI Taxonomy" id="36881"/>
    <lineage>
        <taxon>Eukaryota</taxon>
        <taxon>Viridiplantae</taxon>
        <taxon>Chlorophyta</taxon>
        <taxon>Pyramimonadophyceae</taxon>
        <taxon>Pyramimonadales</taxon>
        <taxon>Pyramimonadaceae</taxon>
        <taxon>Cymbomonas</taxon>
    </lineage>
</organism>
<accession>A0AAE0L993</accession>
<gene>
    <name evidence="2" type="ORF">CYMTET_15100</name>
</gene>
<dbReference type="Pfam" id="PF00400">
    <property type="entry name" value="WD40"/>
    <property type="match status" value="2"/>
</dbReference>